<dbReference type="Proteomes" id="UP000585614">
    <property type="component" value="Unassembled WGS sequence"/>
</dbReference>
<evidence type="ECO:0000313" key="5">
    <source>
        <dbReference type="Proteomes" id="UP000472240"/>
    </source>
</evidence>
<feature type="region of interest" description="Disordered" evidence="2">
    <location>
        <begin position="1"/>
        <end position="27"/>
    </location>
</feature>
<feature type="region of interest" description="Disordered" evidence="2">
    <location>
        <begin position="574"/>
        <end position="593"/>
    </location>
</feature>
<dbReference type="OMA" id="KWHEDEF"/>
<reference evidence="4" key="5">
    <citation type="submission" date="2025-05" db="UniProtKB">
        <authorList>
            <consortium name="Ensembl"/>
        </authorList>
    </citation>
    <scope>IDENTIFICATION</scope>
</reference>
<dbReference type="Pfam" id="PF15440">
    <property type="entry name" value="THRAP3_BCLAF1"/>
    <property type="match status" value="1"/>
</dbReference>
<dbReference type="Proteomes" id="UP000472240">
    <property type="component" value="Chromosome 1"/>
</dbReference>
<feature type="region of interest" description="Disordered" evidence="2">
    <location>
        <begin position="49"/>
        <end position="194"/>
    </location>
</feature>
<dbReference type="EMBL" id="JACAGC010000001">
    <property type="protein sequence ID" value="KAF6389721.1"/>
    <property type="molecule type" value="Genomic_DNA"/>
</dbReference>
<reference evidence="3 6" key="4">
    <citation type="journal article" date="2020" name="Nature">
        <title>Six reference-quality genomes reveal evolution of bat adaptations.</title>
        <authorList>
            <person name="Jebb D."/>
            <person name="Huang Z."/>
            <person name="Pippel M."/>
            <person name="Hughes G.M."/>
            <person name="Lavrichenko K."/>
            <person name="Devanna P."/>
            <person name="Winkler S."/>
            <person name="Jermiin L.S."/>
            <person name="Skirmuntt E.C."/>
            <person name="Katzourakis A."/>
            <person name="Burkitt-Gray L."/>
            <person name="Ray D.A."/>
            <person name="Sullivan K.A.M."/>
            <person name="Roscito J.G."/>
            <person name="Kirilenko B.M."/>
            <person name="Davalos L.M."/>
            <person name="Corthals A.P."/>
            <person name="Power M.L."/>
            <person name="Jones G."/>
            <person name="Ransome R.D."/>
            <person name="Dechmann D.K.N."/>
            <person name="Locatelli A.G."/>
            <person name="Puechmaille S.J."/>
            <person name="Fedrigo O."/>
            <person name="Jarvis E.D."/>
            <person name="Hiller M."/>
            <person name="Vernes S.C."/>
            <person name="Myers E.W."/>
            <person name="Teeling E.C."/>
        </authorList>
    </citation>
    <scope>NUCLEOTIDE SEQUENCE [LARGE SCALE GENOMIC DNA]</scope>
    <source>
        <strain evidence="3">MRhiFer1</strain>
        <tissue evidence="3">Lung</tissue>
    </source>
</reference>
<protein>
    <submittedName>
        <fullName evidence="3 4">BCLAF1 and THRAP3 family member 3</fullName>
    </submittedName>
</protein>
<evidence type="ECO:0000313" key="4">
    <source>
        <dbReference type="Ensembl" id="ENSRFEP00010012765.1"/>
    </source>
</evidence>
<dbReference type="CTD" id="256643"/>
<proteinExistence type="inferred from homology"/>
<feature type="region of interest" description="Disordered" evidence="2">
    <location>
        <begin position="210"/>
        <end position="353"/>
    </location>
</feature>
<sequence length="708" mass="83356">MARSRSRSRSGSPRWKHRPLSPIPEFYRQRPFHGHYDCEYRNDPKRLTTWRTDNEQHGQSKPRIPSRGNTYYRPYEHRSPSPNIRRNSLDFHTYKPQQVYLPEREESDRRSQYTPRYSEGVSYKEHQRNYYPQQMQGRYIPDDHRVTGSGTGGKPPQRPIADSFRFEGKRHEDELRHQRTHDKKDYQSLRRGSEDFEKWSSFQNRYPEDRYFRKHGHTSERPTDMERYESREPARSAQRKSRHSFLPERKDHWNLGSQAHRHFQREPPETSSAARVSSDYHHRRHKTSDGNQDFSDGKTQKYSKEEDRKYSPQKGPVNRQPSCSNAGKRREPEGGQVKEPLQPSKKDCTTCVHSSKSEVGLSAYAGKRKDKIKKEGDGGRESYSSSNRLDKSKLSSVKPSSAGLMRKSLKVTVNAKKRVNSSRVASSNTERQMSHDLVAVGRKSENFHPVFEHLDSTQNTENKPTREFAQEIITIIHQVKANYFPLPDITLHERFSNIQDTKAADVNEIKLNPDPEIHRRIDMSLDELQSKQTMVYNSEQTLVKVIDPNDLRHDIERRRKERLQNEDEHIFHIDSPTERNDQPSSFSSLKDTDDGFEKPPCFTKSNSRKFIQECHMKYTMQRSGITHKLFGVEENDQNTEGFTRPFKTNFRDGRFQPHYKSGLVQTSLYIQAKYQRLRFTGSRGFITNKFRERLLRKRKEYTNIATAI</sequence>
<evidence type="ECO:0000256" key="2">
    <source>
        <dbReference type="SAM" id="MobiDB-lite"/>
    </source>
</evidence>
<accession>A0A671EI92</accession>
<dbReference type="GO" id="GO:0045944">
    <property type="term" value="P:positive regulation of transcription by RNA polymerase II"/>
    <property type="evidence" value="ECO:0007669"/>
    <property type="project" value="TreeGrafter"/>
</dbReference>
<feature type="compositionally biased region" description="Basic residues" evidence="2">
    <location>
        <begin position="1"/>
        <end position="19"/>
    </location>
</feature>
<reference evidence="4 5" key="3">
    <citation type="submission" date="2018-12" db="EMBL/GenBank/DDBJ databases">
        <title>G10K-VGP greater horseshoe bat female genome, primary haplotype.</title>
        <authorList>
            <person name="Teeling E."/>
            <person name="Myers G."/>
            <person name="Vernes S."/>
            <person name="Pippel M."/>
            <person name="Winkler S."/>
            <person name="Fedrigo O."/>
            <person name="Rhie A."/>
            <person name="Koren S."/>
            <person name="Phillippy A."/>
            <person name="Lewin H."/>
            <person name="Damas J."/>
            <person name="Howe K."/>
            <person name="Mountcastle J."/>
            <person name="Jarvis E.D."/>
        </authorList>
    </citation>
    <scope>NUCLEOTIDE SEQUENCE [LARGE SCALE GENOMIC DNA]</scope>
</reference>
<name>A0A671EI92_RHIFE</name>
<gene>
    <name evidence="4" type="primary">BCLAF3</name>
    <name evidence="3" type="ORF">mRhiFer1_001439</name>
</gene>
<comment type="similarity">
    <text evidence="1">Belongs to the BCLAF1/THRAP3 family.</text>
</comment>
<organism evidence="4 5">
    <name type="scientific">Rhinolophus ferrumequinum</name>
    <name type="common">Greater horseshoe bat</name>
    <dbReference type="NCBI Taxonomy" id="59479"/>
    <lineage>
        <taxon>Eukaryota</taxon>
        <taxon>Metazoa</taxon>
        <taxon>Chordata</taxon>
        <taxon>Craniata</taxon>
        <taxon>Vertebrata</taxon>
        <taxon>Euteleostomi</taxon>
        <taxon>Mammalia</taxon>
        <taxon>Eutheria</taxon>
        <taxon>Laurasiatheria</taxon>
        <taxon>Chiroptera</taxon>
        <taxon>Yinpterochiroptera</taxon>
        <taxon>Rhinolophoidea</taxon>
        <taxon>Rhinolophidae</taxon>
        <taxon>Rhinolophinae</taxon>
        <taxon>Rhinolophus</taxon>
    </lineage>
</organism>
<keyword evidence="5" id="KW-1185">Reference proteome</keyword>
<dbReference type="KEGG" id="rfq:117025105"/>
<evidence type="ECO:0000256" key="1">
    <source>
        <dbReference type="ARBA" id="ARBA00006481"/>
    </source>
</evidence>
<feature type="compositionally biased region" description="Basic and acidic residues" evidence="2">
    <location>
        <begin position="49"/>
        <end position="58"/>
    </location>
</feature>
<reference evidence="4 5" key="2">
    <citation type="journal article" date="2018" name="Annu Rev Anim Biosci">
        <title>Bat Biology, Genomes, and the Bat1K Project: To Generate Chromosome-Level Genomes for All Living Bat Species.</title>
        <authorList>
            <person name="Teeling E.C."/>
            <person name="Vernes S.C."/>
            <person name="Davalos L.M."/>
            <person name="Ray D.A."/>
            <person name="Gilbert M.T.P."/>
            <person name="Myers E."/>
        </authorList>
    </citation>
    <scope>NUCLEOTIDE SEQUENCE</scope>
</reference>
<feature type="compositionally biased region" description="Basic and acidic residues" evidence="2">
    <location>
        <begin position="295"/>
        <end position="310"/>
    </location>
</feature>
<dbReference type="GO" id="GO:0016592">
    <property type="term" value="C:mediator complex"/>
    <property type="evidence" value="ECO:0007669"/>
    <property type="project" value="TreeGrafter"/>
</dbReference>
<dbReference type="GO" id="GO:0003712">
    <property type="term" value="F:transcription coregulator activity"/>
    <property type="evidence" value="ECO:0007669"/>
    <property type="project" value="TreeGrafter"/>
</dbReference>
<dbReference type="PANTHER" id="PTHR15268:SF17">
    <property type="entry name" value="BCLAF1 AND THRAP3 FAMILY MEMBER 3"/>
    <property type="match status" value="1"/>
</dbReference>
<feature type="compositionally biased region" description="Basic and acidic residues" evidence="2">
    <location>
        <begin position="210"/>
        <end position="234"/>
    </location>
</feature>
<dbReference type="OrthoDB" id="9935637at2759"/>
<dbReference type="RefSeq" id="XP_032966771.1">
    <property type="nucleotide sequence ID" value="XM_033110880.1"/>
</dbReference>
<dbReference type="GeneTree" id="ENSGT00950000183163"/>
<dbReference type="Ensembl" id="ENSRFET00010013957.1">
    <property type="protein sequence ID" value="ENSRFEP00010012765.1"/>
    <property type="gene ID" value="ENSRFEG00010008652.1"/>
</dbReference>
<dbReference type="InterPro" id="IPR029199">
    <property type="entry name" value="THRAP3_BCLAF1"/>
</dbReference>
<reference evidence="4 5" key="1">
    <citation type="journal article" date="2015" name="Annu Rev Anim Biosci">
        <title>The Genome 10K Project: a way forward.</title>
        <authorList>
            <person name="Koepfli K.P."/>
            <person name="Paten B."/>
            <person name="O'Brien S.J."/>
            <person name="Koepfli K.P."/>
            <person name="Paten B."/>
            <person name="Antunes A."/>
            <person name="Belov K."/>
            <person name="Bustamante C."/>
            <person name="Castoe T.A."/>
            <person name="Clawson H."/>
            <person name="Crawford A.J."/>
            <person name="Diekhans M."/>
            <person name="Distel D."/>
            <person name="Durbin R."/>
            <person name="Earl D."/>
            <person name="Fujita M.K."/>
            <person name="Gamble T."/>
            <person name="Georges A."/>
            <person name="Gemmell N."/>
            <person name="Gilbert M.T."/>
            <person name="Graves J.M."/>
            <person name="Green R.E."/>
            <person name="Hickey G."/>
            <person name="Jarvis E.D."/>
            <person name="Johnson W."/>
            <person name="Komissarov A."/>
            <person name="Korf I."/>
            <person name="Kuhn R."/>
            <person name="Larkin D.M."/>
            <person name="Lewin H."/>
            <person name="Lopez J.V."/>
            <person name="Ma J."/>
            <person name="Marques-Bonet T."/>
            <person name="Miller W."/>
            <person name="Murphy R."/>
            <person name="Pevzner P."/>
            <person name="Shapiro B."/>
            <person name="Steiner C."/>
            <person name="Tamazian G."/>
            <person name="Venkatesh B."/>
            <person name="Wang J."/>
            <person name="Wayne R."/>
            <person name="Wiley E."/>
            <person name="Yang H."/>
            <person name="Zhang G."/>
            <person name="Haussler D."/>
            <person name="Ryder O."/>
            <person name="O'Brien S.J."/>
        </authorList>
    </citation>
    <scope>NUCLEOTIDE SEQUENCE</scope>
</reference>
<feature type="compositionally biased region" description="Basic and acidic residues" evidence="2">
    <location>
        <begin position="102"/>
        <end position="111"/>
    </location>
</feature>
<evidence type="ECO:0000313" key="6">
    <source>
        <dbReference type="Proteomes" id="UP000585614"/>
    </source>
</evidence>
<evidence type="ECO:0000313" key="3">
    <source>
        <dbReference type="EMBL" id="KAF6389721.1"/>
    </source>
</evidence>
<feature type="compositionally biased region" description="Basic and acidic residues" evidence="2">
    <location>
        <begin position="164"/>
        <end position="194"/>
    </location>
</feature>
<dbReference type="PANTHER" id="PTHR15268">
    <property type="entry name" value="THRAP3/BCLAF1"/>
    <property type="match status" value="1"/>
</dbReference>
<feature type="region of interest" description="Disordered" evidence="2">
    <location>
        <begin position="370"/>
        <end position="403"/>
    </location>
</feature>
<dbReference type="AlphaFoldDB" id="A0A671EI92"/>
<dbReference type="GeneID" id="117025105"/>
<dbReference type="GO" id="GO:0003677">
    <property type="term" value="F:DNA binding"/>
    <property type="evidence" value="ECO:0007669"/>
    <property type="project" value="TreeGrafter"/>
</dbReference>